<feature type="region of interest" description="Disordered" evidence="1">
    <location>
        <begin position="1"/>
        <end position="20"/>
    </location>
</feature>
<name>A0A9D4HIN2_DREPO</name>
<comment type="caution">
    <text evidence="2">The sequence shown here is derived from an EMBL/GenBank/DDBJ whole genome shotgun (WGS) entry which is preliminary data.</text>
</comment>
<evidence type="ECO:0000313" key="2">
    <source>
        <dbReference type="EMBL" id="KAH3720107.1"/>
    </source>
</evidence>
<evidence type="ECO:0000313" key="3">
    <source>
        <dbReference type="Proteomes" id="UP000828390"/>
    </source>
</evidence>
<protein>
    <submittedName>
        <fullName evidence="2">Uncharacterized protein</fullName>
    </submittedName>
</protein>
<dbReference type="Proteomes" id="UP000828390">
    <property type="component" value="Unassembled WGS sequence"/>
</dbReference>
<reference evidence="2" key="1">
    <citation type="journal article" date="2019" name="bioRxiv">
        <title>The Genome of the Zebra Mussel, Dreissena polymorpha: A Resource for Invasive Species Research.</title>
        <authorList>
            <person name="McCartney M.A."/>
            <person name="Auch B."/>
            <person name="Kono T."/>
            <person name="Mallez S."/>
            <person name="Zhang Y."/>
            <person name="Obille A."/>
            <person name="Becker A."/>
            <person name="Abrahante J.E."/>
            <person name="Garbe J."/>
            <person name="Badalamenti J.P."/>
            <person name="Herman A."/>
            <person name="Mangelson H."/>
            <person name="Liachko I."/>
            <person name="Sullivan S."/>
            <person name="Sone E.D."/>
            <person name="Koren S."/>
            <person name="Silverstein K.A.T."/>
            <person name="Beckman K.B."/>
            <person name="Gohl D.M."/>
        </authorList>
    </citation>
    <scope>NUCLEOTIDE SEQUENCE</scope>
    <source>
        <strain evidence="2">Duluth1</strain>
        <tissue evidence="2">Whole animal</tissue>
    </source>
</reference>
<organism evidence="2 3">
    <name type="scientific">Dreissena polymorpha</name>
    <name type="common">Zebra mussel</name>
    <name type="synonym">Mytilus polymorpha</name>
    <dbReference type="NCBI Taxonomy" id="45954"/>
    <lineage>
        <taxon>Eukaryota</taxon>
        <taxon>Metazoa</taxon>
        <taxon>Spiralia</taxon>
        <taxon>Lophotrochozoa</taxon>
        <taxon>Mollusca</taxon>
        <taxon>Bivalvia</taxon>
        <taxon>Autobranchia</taxon>
        <taxon>Heteroconchia</taxon>
        <taxon>Euheterodonta</taxon>
        <taxon>Imparidentia</taxon>
        <taxon>Neoheterodontei</taxon>
        <taxon>Myida</taxon>
        <taxon>Dreissenoidea</taxon>
        <taxon>Dreissenidae</taxon>
        <taxon>Dreissena</taxon>
    </lineage>
</organism>
<dbReference type="EMBL" id="JAIWYP010000013">
    <property type="protein sequence ID" value="KAH3720107.1"/>
    <property type="molecule type" value="Genomic_DNA"/>
</dbReference>
<sequence>MSDVHPTARDGFQHGSHYDLHRPSYTDEIVKYTISRLLHTNNDGGDLSSHRSVGRVSVCAARTQSECNHCRVSSHPDTTA</sequence>
<accession>A0A9D4HIN2</accession>
<keyword evidence="3" id="KW-1185">Reference proteome</keyword>
<reference evidence="2" key="2">
    <citation type="submission" date="2020-11" db="EMBL/GenBank/DDBJ databases">
        <authorList>
            <person name="McCartney M.A."/>
            <person name="Auch B."/>
            <person name="Kono T."/>
            <person name="Mallez S."/>
            <person name="Becker A."/>
            <person name="Gohl D.M."/>
            <person name="Silverstein K.A.T."/>
            <person name="Koren S."/>
            <person name="Bechman K.B."/>
            <person name="Herman A."/>
            <person name="Abrahante J.E."/>
            <person name="Garbe J."/>
        </authorList>
    </citation>
    <scope>NUCLEOTIDE SEQUENCE</scope>
    <source>
        <strain evidence="2">Duluth1</strain>
        <tissue evidence="2">Whole animal</tissue>
    </source>
</reference>
<dbReference type="AlphaFoldDB" id="A0A9D4HIN2"/>
<proteinExistence type="predicted"/>
<gene>
    <name evidence="2" type="ORF">DPMN_063000</name>
</gene>
<evidence type="ECO:0000256" key="1">
    <source>
        <dbReference type="SAM" id="MobiDB-lite"/>
    </source>
</evidence>